<keyword evidence="6" id="KW-0175">Coiled coil</keyword>
<evidence type="ECO:0000259" key="7">
    <source>
        <dbReference type="PROSITE" id="PS50109"/>
    </source>
</evidence>
<evidence type="ECO:0000256" key="2">
    <source>
        <dbReference type="ARBA" id="ARBA00012438"/>
    </source>
</evidence>
<dbReference type="InterPro" id="IPR005467">
    <property type="entry name" value="His_kinase_dom"/>
</dbReference>
<keyword evidence="9" id="KW-1185">Reference proteome</keyword>
<dbReference type="SMART" id="SM00388">
    <property type="entry name" value="HisKA"/>
    <property type="match status" value="1"/>
</dbReference>
<dbReference type="InterPro" id="IPR004358">
    <property type="entry name" value="Sig_transdc_His_kin-like_C"/>
</dbReference>
<organism evidence="8 9">
    <name type="scientific">Romeriopsis navalis LEGE 11480</name>
    <dbReference type="NCBI Taxonomy" id="2777977"/>
    <lineage>
        <taxon>Bacteria</taxon>
        <taxon>Bacillati</taxon>
        <taxon>Cyanobacteriota</taxon>
        <taxon>Cyanophyceae</taxon>
        <taxon>Leptolyngbyales</taxon>
        <taxon>Leptolyngbyaceae</taxon>
        <taxon>Romeriopsis</taxon>
        <taxon>Romeriopsis navalis</taxon>
    </lineage>
</organism>
<evidence type="ECO:0000256" key="5">
    <source>
        <dbReference type="ARBA" id="ARBA00023012"/>
    </source>
</evidence>
<keyword evidence="5" id="KW-0902">Two-component regulatory system</keyword>
<evidence type="ECO:0000256" key="6">
    <source>
        <dbReference type="SAM" id="Coils"/>
    </source>
</evidence>
<dbReference type="SUPFAM" id="SSF47384">
    <property type="entry name" value="Homodimeric domain of signal transducing histidine kinase"/>
    <property type="match status" value="1"/>
</dbReference>
<keyword evidence="3" id="KW-0597">Phosphoprotein</keyword>
<keyword evidence="4 8" id="KW-0418">Kinase</keyword>
<evidence type="ECO:0000313" key="9">
    <source>
        <dbReference type="Proteomes" id="UP000625316"/>
    </source>
</evidence>
<dbReference type="InterPro" id="IPR003594">
    <property type="entry name" value="HATPase_dom"/>
</dbReference>
<dbReference type="RefSeq" id="WP_264325410.1">
    <property type="nucleotide sequence ID" value="NZ_JADEXQ010000039.1"/>
</dbReference>
<comment type="catalytic activity">
    <reaction evidence="1">
        <text>ATP + protein L-histidine = ADP + protein N-phospho-L-histidine.</text>
        <dbReference type="EC" id="2.7.13.3"/>
    </reaction>
</comment>
<dbReference type="InterPro" id="IPR036097">
    <property type="entry name" value="HisK_dim/P_sf"/>
</dbReference>
<dbReference type="PANTHER" id="PTHR43065">
    <property type="entry name" value="SENSOR HISTIDINE KINASE"/>
    <property type="match status" value="1"/>
</dbReference>
<name>A0A928VQ74_9CYAN</name>
<dbReference type="SMART" id="SM00387">
    <property type="entry name" value="HATPase_c"/>
    <property type="match status" value="1"/>
</dbReference>
<dbReference type="Proteomes" id="UP000625316">
    <property type="component" value="Unassembled WGS sequence"/>
</dbReference>
<dbReference type="AlphaFoldDB" id="A0A928VQ74"/>
<dbReference type="GO" id="GO:0000155">
    <property type="term" value="F:phosphorelay sensor kinase activity"/>
    <property type="evidence" value="ECO:0007669"/>
    <property type="project" value="InterPro"/>
</dbReference>
<proteinExistence type="predicted"/>
<dbReference type="CDD" id="cd00082">
    <property type="entry name" value="HisKA"/>
    <property type="match status" value="1"/>
</dbReference>
<feature type="coiled-coil region" evidence="6">
    <location>
        <begin position="3"/>
        <end position="76"/>
    </location>
</feature>
<dbReference type="Gene3D" id="1.10.287.130">
    <property type="match status" value="1"/>
</dbReference>
<evidence type="ECO:0000256" key="3">
    <source>
        <dbReference type="ARBA" id="ARBA00022553"/>
    </source>
</evidence>
<comment type="caution">
    <text evidence="8">The sequence shown here is derived from an EMBL/GenBank/DDBJ whole genome shotgun (WGS) entry which is preliminary data.</text>
</comment>
<dbReference type="InterPro" id="IPR003661">
    <property type="entry name" value="HisK_dim/P_dom"/>
</dbReference>
<dbReference type="PROSITE" id="PS50109">
    <property type="entry name" value="HIS_KIN"/>
    <property type="match status" value="1"/>
</dbReference>
<dbReference type="Gene3D" id="3.30.565.10">
    <property type="entry name" value="Histidine kinase-like ATPase, C-terminal domain"/>
    <property type="match status" value="1"/>
</dbReference>
<accession>A0A928VQ74</accession>
<keyword evidence="4 8" id="KW-0808">Transferase</keyword>
<feature type="domain" description="Histidine kinase" evidence="7">
    <location>
        <begin position="95"/>
        <end position="351"/>
    </location>
</feature>
<dbReference type="Pfam" id="PF02518">
    <property type="entry name" value="HATPase_c"/>
    <property type="match status" value="1"/>
</dbReference>
<dbReference type="PANTHER" id="PTHR43065:SF50">
    <property type="entry name" value="HISTIDINE KINASE"/>
    <property type="match status" value="1"/>
</dbReference>
<evidence type="ECO:0000256" key="4">
    <source>
        <dbReference type="ARBA" id="ARBA00022777"/>
    </source>
</evidence>
<evidence type="ECO:0000313" key="8">
    <source>
        <dbReference type="EMBL" id="MBE9030580.1"/>
    </source>
</evidence>
<dbReference type="PRINTS" id="PR00344">
    <property type="entry name" value="BCTRLSENSOR"/>
</dbReference>
<sequence>MDITTAAQRIQELEKTNRILAKQLSRSESNRQQIELQHETSATFLRQVIQELQTSQVRLEERTQTLETTLQELRLTQGKLVASEKMSALGTMVAGVAHEINNPINFVHGNLSHVNLYSQDLLHLLKLYQQEFPATSSKLAIAIEAIDLPFLEQDLKKTLQSMSSGTDRIRKIVNSLKIFARLDEAAYKYIDLHESLNSTVLMIQNRLDATEDRAAIQLVTEYRPIPQVECYASALNQVFLQLLNNAIDAINDQSIQHPIWKQIPQVRIQTNYDGATDSITITIGDNGCGIPETIRPKIFDPFFTTKPIGQGTGLGLSTSYQTIVGQHKGQLYCRSVPAHGTEFVIHLPLRQSLVISDTPHQQDNQDQQHGD</sequence>
<dbReference type="SUPFAM" id="SSF55874">
    <property type="entry name" value="ATPase domain of HSP90 chaperone/DNA topoisomerase II/histidine kinase"/>
    <property type="match status" value="1"/>
</dbReference>
<protein>
    <recommendedName>
        <fullName evidence="2">histidine kinase</fullName>
        <ecNumber evidence="2">2.7.13.3</ecNumber>
    </recommendedName>
</protein>
<reference evidence="8" key="1">
    <citation type="submission" date="2020-10" db="EMBL/GenBank/DDBJ databases">
        <authorList>
            <person name="Castelo-Branco R."/>
            <person name="Eusebio N."/>
            <person name="Adriana R."/>
            <person name="Vieira A."/>
            <person name="Brugerolle De Fraissinette N."/>
            <person name="Rezende De Castro R."/>
            <person name="Schneider M.P."/>
            <person name="Vasconcelos V."/>
            <person name="Leao P.N."/>
        </authorList>
    </citation>
    <scope>NUCLEOTIDE SEQUENCE</scope>
    <source>
        <strain evidence="8">LEGE 11480</strain>
    </source>
</reference>
<dbReference type="EC" id="2.7.13.3" evidence="2"/>
<gene>
    <name evidence="8" type="ORF">IQ266_12650</name>
</gene>
<dbReference type="InterPro" id="IPR036890">
    <property type="entry name" value="HATPase_C_sf"/>
</dbReference>
<dbReference type="EMBL" id="JADEXQ010000039">
    <property type="protein sequence ID" value="MBE9030580.1"/>
    <property type="molecule type" value="Genomic_DNA"/>
</dbReference>
<evidence type="ECO:0000256" key="1">
    <source>
        <dbReference type="ARBA" id="ARBA00000085"/>
    </source>
</evidence>